<dbReference type="Proteomes" id="UP000823388">
    <property type="component" value="Chromosome 5N"/>
</dbReference>
<protein>
    <submittedName>
        <fullName evidence="2">Uncharacterized protein</fullName>
    </submittedName>
</protein>
<reference evidence="2" key="1">
    <citation type="submission" date="2020-05" db="EMBL/GenBank/DDBJ databases">
        <title>WGS assembly of Panicum virgatum.</title>
        <authorList>
            <person name="Lovell J.T."/>
            <person name="Jenkins J."/>
            <person name="Shu S."/>
            <person name="Juenger T.E."/>
            <person name="Schmutz J."/>
        </authorList>
    </citation>
    <scope>NUCLEOTIDE SEQUENCE</scope>
    <source>
        <strain evidence="2">AP13</strain>
    </source>
</reference>
<sequence>MKDPFKLQTNVGCSDNDENDENYIDSEYGEYIDDEDISDEDDSETSDEDDDANFPMNAKDKNRATETPLKTPPKKKAGMTTPSKGNNTVMKCYF</sequence>
<dbReference type="AlphaFoldDB" id="A0A8T0S969"/>
<organism evidence="2 3">
    <name type="scientific">Panicum virgatum</name>
    <name type="common">Blackwell switchgrass</name>
    <dbReference type="NCBI Taxonomy" id="38727"/>
    <lineage>
        <taxon>Eukaryota</taxon>
        <taxon>Viridiplantae</taxon>
        <taxon>Streptophyta</taxon>
        <taxon>Embryophyta</taxon>
        <taxon>Tracheophyta</taxon>
        <taxon>Spermatophyta</taxon>
        <taxon>Magnoliopsida</taxon>
        <taxon>Liliopsida</taxon>
        <taxon>Poales</taxon>
        <taxon>Poaceae</taxon>
        <taxon>PACMAD clade</taxon>
        <taxon>Panicoideae</taxon>
        <taxon>Panicodae</taxon>
        <taxon>Paniceae</taxon>
        <taxon>Panicinae</taxon>
        <taxon>Panicum</taxon>
        <taxon>Panicum sect. Hiantes</taxon>
    </lineage>
</organism>
<evidence type="ECO:0000313" key="2">
    <source>
        <dbReference type="EMBL" id="KAG2593715.1"/>
    </source>
</evidence>
<evidence type="ECO:0000256" key="1">
    <source>
        <dbReference type="SAM" id="MobiDB-lite"/>
    </source>
</evidence>
<accession>A0A8T0S969</accession>
<feature type="compositionally biased region" description="Acidic residues" evidence="1">
    <location>
        <begin position="15"/>
        <end position="52"/>
    </location>
</feature>
<gene>
    <name evidence="2" type="ORF">PVAP13_5NG012590</name>
</gene>
<proteinExistence type="predicted"/>
<feature type="compositionally biased region" description="Polar residues" evidence="1">
    <location>
        <begin position="80"/>
        <end position="94"/>
    </location>
</feature>
<evidence type="ECO:0000313" key="3">
    <source>
        <dbReference type="Proteomes" id="UP000823388"/>
    </source>
</evidence>
<keyword evidence="3" id="KW-1185">Reference proteome</keyword>
<feature type="region of interest" description="Disordered" evidence="1">
    <location>
        <begin position="1"/>
        <end position="94"/>
    </location>
</feature>
<name>A0A8T0S969_PANVG</name>
<comment type="caution">
    <text evidence="2">The sequence shown here is derived from an EMBL/GenBank/DDBJ whole genome shotgun (WGS) entry which is preliminary data.</text>
</comment>
<dbReference type="EMBL" id="CM029046">
    <property type="protein sequence ID" value="KAG2593715.1"/>
    <property type="molecule type" value="Genomic_DNA"/>
</dbReference>